<feature type="region of interest" description="Disordered" evidence="1">
    <location>
        <begin position="108"/>
        <end position="130"/>
    </location>
</feature>
<dbReference type="AlphaFoldDB" id="A0A6J2U1U4"/>
<gene>
    <name evidence="4" type="primary">LOC115629188</name>
</gene>
<sequence>MDDGSSRKRNSENVINPSKQLFACLAVIGCSRWVSARPDVSLGYRYSAGFNSGSSGGALLTAPLTTTSTSTSYQPTASGNTYYNTIPSIGQVNVGSAGFVPSTQVISSSGGGGGGAGSQITQSYTSSGNSDSIGLTGLKTGPNINYGEQEAYLSHLVNFQPAVVSKHFYIHTAPEDHDEQQIVRHVTIGRPQKNYRVVFINAPSSSASKAKIIANVAPVEDKTAIYVLSKKSNALDVSAEVVTPAPVNNKPEVFFIKYKTPQEAQHAQQTIQAQYDSLGGSSQVSDEGLVPVSSVIGSLGDNGASGVIADGNGGVNIIGTGGIPVNAGGSDSGSGSSTSSVQIIGGNTGGYDAAGSGISQLGYKVVQHTGDNTQATYLPVAQK</sequence>
<dbReference type="GO" id="GO:0008010">
    <property type="term" value="F:structural constituent of chitin-based larval cuticle"/>
    <property type="evidence" value="ECO:0007669"/>
    <property type="project" value="TreeGrafter"/>
</dbReference>
<feature type="compositionally biased region" description="Polar residues" evidence="1">
    <location>
        <begin position="119"/>
        <end position="130"/>
    </location>
</feature>
<dbReference type="GO" id="GO:0062129">
    <property type="term" value="C:chitin-based extracellular matrix"/>
    <property type="evidence" value="ECO:0007669"/>
    <property type="project" value="TreeGrafter"/>
</dbReference>
<dbReference type="OrthoDB" id="6376010at2759"/>
<evidence type="ECO:0000313" key="3">
    <source>
        <dbReference type="Proteomes" id="UP000504634"/>
    </source>
</evidence>
<protein>
    <submittedName>
        <fullName evidence="4">Uncharacterized protein LOC115629188</fullName>
    </submittedName>
</protein>
<dbReference type="GeneID" id="115629188"/>
<evidence type="ECO:0000313" key="4">
    <source>
        <dbReference type="RefSeq" id="XP_030381448.1"/>
    </source>
</evidence>
<name>A0A6J2U1U4_DROLE</name>
<dbReference type="InterPro" id="IPR004145">
    <property type="entry name" value="DUF243"/>
</dbReference>
<dbReference type="SMART" id="SM00690">
    <property type="entry name" value="DM5"/>
    <property type="match status" value="1"/>
</dbReference>
<keyword evidence="3" id="KW-1185">Reference proteome</keyword>
<evidence type="ECO:0000256" key="1">
    <source>
        <dbReference type="SAM" id="MobiDB-lite"/>
    </source>
</evidence>
<organism evidence="3 4">
    <name type="scientific">Drosophila lebanonensis</name>
    <name type="common">Fruit fly</name>
    <name type="synonym">Scaptodrosophila lebanonensis</name>
    <dbReference type="NCBI Taxonomy" id="7225"/>
    <lineage>
        <taxon>Eukaryota</taxon>
        <taxon>Metazoa</taxon>
        <taxon>Ecdysozoa</taxon>
        <taxon>Arthropoda</taxon>
        <taxon>Hexapoda</taxon>
        <taxon>Insecta</taxon>
        <taxon>Pterygota</taxon>
        <taxon>Neoptera</taxon>
        <taxon>Endopterygota</taxon>
        <taxon>Diptera</taxon>
        <taxon>Brachycera</taxon>
        <taxon>Muscomorpha</taxon>
        <taxon>Ephydroidea</taxon>
        <taxon>Drosophilidae</taxon>
        <taxon>Scaptodrosophila</taxon>
    </lineage>
</organism>
<dbReference type="Proteomes" id="UP000504634">
    <property type="component" value="Unplaced"/>
</dbReference>
<dbReference type="PANTHER" id="PTHR31927">
    <property type="entry name" value="FI07246P-RELATED-RELATED"/>
    <property type="match status" value="1"/>
</dbReference>
<dbReference type="PROSITE" id="PS51257">
    <property type="entry name" value="PROKAR_LIPOPROTEIN"/>
    <property type="match status" value="1"/>
</dbReference>
<accession>A0A6J2U1U4</accession>
<dbReference type="Pfam" id="PF03103">
    <property type="entry name" value="DUF243"/>
    <property type="match status" value="1"/>
</dbReference>
<dbReference type="PANTHER" id="PTHR31927:SF2">
    <property type="entry name" value="FI07246P-RELATED"/>
    <property type="match status" value="1"/>
</dbReference>
<dbReference type="GO" id="GO:0040003">
    <property type="term" value="P:chitin-based cuticle development"/>
    <property type="evidence" value="ECO:0007669"/>
    <property type="project" value="TreeGrafter"/>
</dbReference>
<evidence type="ECO:0000259" key="2">
    <source>
        <dbReference type="SMART" id="SM00690"/>
    </source>
</evidence>
<proteinExistence type="predicted"/>
<dbReference type="RefSeq" id="XP_030381448.1">
    <property type="nucleotide sequence ID" value="XM_030525588.1"/>
</dbReference>
<feature type="domain" description="DUF243" evidence="2">
    <location>
        <begin position="162"/>
        <end position="261"/>
    </location>
</feature>
<reference evidence="4" key="1">
    <citation type="submission" date="2025-08" db="UniProtKB">
        <authorList>
            <consortium name="RefSeq"/>
        </authorList>
    </citation>
    <scope>IDENTIFICATION</scope>
    <source>
        <strain evidence="4">11010-0011.00</strain>
        <tissue evidence="4">Whole body</tissue>
    </source>
</reference>